<dbReference type="RefSeq" id="WP_256306208.1">
    <property type="nucleotide sequence ID" value="NZ_JANHAW010000001.1"/>
</dbReference>
<dbReference type="Proteomes" id="UP001597092">
    <property type="component" value="Unassembled WGS sequence"/>
</dbReference>
<reference evidence="1 2" key="1">
    <citation type="journal article" date="2019" name="Int. J. Syst. Evol. Microbiol.">
        <title>The Global Catalogue of Microorganisms (GCM) 10K type strain sequencing project: providing services to taxonomists for standard genome sequencing and annotation.</title>
        <authorList>
            <consortium name="The Broad Institute Genomics Platform"/>
            <consortium name="The Broad Institute Genome Sequencing Center for Infectious Disease"/>
            <person name="Wu L."/>
            <person name="Ma J."/>
        </authorList>
    </citation>
    <scope>NUCLEOTIDE SEQUENCE [LARGE SCALE GENOMIC DNA]</scope>
    <source>
        <strain evidence="1 2">CGMCC 1.10387</strain>
    </source>
</reference>
<evidence type="ECO:0008006" key="3">
    <source>
        <dbReference type="Google" id="ProtNLM"/>
    </source>
</evidence>
<comment type="caution">
    <text evidence="1">The sequence shown here is derived from an EMBL/GenBank/DDBJ whole genome shotgun (WGS) entry which is preliminary data.</text>
</comment>
<proteinExistence type="predicted"/>
<sequence>MATDATGSGECTERWDQLYEALAAQPRRTIIFSLLKAPEDEWLSLPDAADSPMQPMDSQDPCIHLRHHHLPKLADSGYIRWESDPFRVRRGPHFEEPGFVVSEMIESDREYPERLRNECVVIGSVEG</sequence>
<dbReference type="AlphaFoldDB" id="A0ABD6DUX9"/>
<dbReference type="EMBL" id="JBHUDP010000002">
    <property type="protein sequence ID" value="MFD1685720.1"/>
    <property type="molecule type" value="Genomic_DNA"/>
</dbReference>
<name>A0ABD6DUX9_9EURY</name>
<gene>
    <name evidence="1" type="ORF">ACFSAS_08865</name>
</gene>
<keyword evidence="2" id="KW-1185">Reference proteome</keyword>
<organism evidence="1 2">
    <name type="scientific">Halobellus litoreus</name>
    <dbReference type="NCBI Taxonomy" id="755310"/>
    <lineage>
        <taxon>Archaea</taxon>
        <taxon>Methanobacteriati</taxon>
        <taxon>Methanobacteriota</taxon>
        <taxon>Stenosarchaea group</taxon>
        <taxon>Halobacteria</taxon>
        <taxon>Halobacteriales</taxon>
        <taxon>Haloferacaceae</taxon>
        <taxon>Halobellus</taxon>
    </lineage>
</organism>
<accession>A0ABD6DUX9</accession>
<protein>
    <recommendedName>
        <fullName evidence="3">Helix-turn-helix domain-containing protein</fullName>
    </recommendedName>
</protein>
<evidence type="ECO:0000313" key="2">
    <source>
        <dbReference type="Proteomes" id="UP001597092"/>
    </source>
</evidence>
<evidence type="ECO:0000313" key="1">
    <source>
        <dbReference type="EMBL" id="MFD1685720.1"/>
    </source>
</evidence>